<proteinExistence type="predicted"/>
<evidence type="ECO:0000259" key="1">
    <source>
        <dbReference type="Pfam" id="PF12697"/>
    </source>
</evidence>
<sequence>MTDPMQTFRRSPEGREFTAAYDRVLGTWPAGTTTTMVPTRFGDTHVTAAGPSDGRPVVLLPGSGATSMAWTGQVTELSRHHRVFAVDILGDVGRSVPAGEPARNVDDLMVWLDDVFAGSALRRPSVLAHSYGAMIALAFALRRPADVDRLVLLDPNSCFAGMRAAYLAHALPLLLRPSEDRQRRFTAWETGGAVLDADLSRLSELGTAHHPRRRPIVPRRPRSAALHSLEATTTVILAGSSRIHDSAAVRDRIQKKWPSITARILGGATHHTFPESPRAELGVAIRDALVR</sequence>
<dbReference type="RefSeq" id="WP_204869344.1">
    <property type="nucleotide sequence ID" value="NZ_JAFBBK010000001.1"/>
</dbReference>
<dbReference type="InterPro" id="IPR029058">
    <property type="entry name" value="AB_hydrolase_fold"/>
</dbReference>
<evidence type="ECO:0000313" key="2">
    <source>
        <dbReference type="EMBL" id="MBM7416565.1"/>
    </source>
</evidence>
<dbReference type="EMBL" id="JAFBBK010000001">
    <property type="protein sequence ID" value="MBM7416565.1"/>
    <property type="molecule type" value="Genomic_DNA"/>
</dbReference>
<evidence type="ECO:0000313" key="3">
    <source>
        <dbReference type="Proteomes" id="UP000703038"/>
    </source>
</evidence>
<comment type="caution">
    <text evidence="2">The sequence shown here is derived from an EMBL/GenBank/DDBJ whole genome shotgun (WGS) entry which is preliminary data.</text>
</comment>
<dbReference type="InterPro" id="IPR050266">
    <property type="entry name" value="AB_hydrolase_sf"/>
</dbReference>
<keyword evidence="3" id="KW-1185">Reference proteome</keyword>
<dbReference type="PANTHER" id="PTHR43798:SF33">
    <property type="entry name" value="HYDROLASE, PUTATIVE (AFU_ORTHOLOGUE AFUA_2G14860)-RELATED"/>
    <property type="match status" value="1"/>
</dbReference>
<organism evidence="2 3">
    <name type="scientific">Rhodococcoides corynebacterioides</name>
    <dbReference type="NCBI Taxonomy" id="53972"/>
    <lineage>
        <taxon>Bacteria</taxon>
        <taxon>Bacillati</taxon>
        <taxon>Actinomycetota</taxon>
        <taxon>Actinomycetes</taxon>
        <taxon>Mycobacteriales</taxon>
        <taxon>Nocardiaceae</taxon>
        <taxon>Rhodococcoides</taxon>
    </lineage>
</organism>
<reference evidence="2 3" key="1">
    <citation type="submission" date="2021-01" db="EMBL/GenBank/DDBJ databases">
        <title>Genomics of switchgrass bacterial isolates.</title>
        <authorList>
            <person name="Shade A."/>
        </authorList>
    </citation>
    <scope>NUCLEOTIDE SEQUENCE [LARGE SCALE GENOMIC DNA]</scope>
    <source>
        <strain evidence="2 3">PvP111</strain>
    </source>
</reference>
<dbReference type="Gene3D" id="3.40.50.1820">
    <property type="entry name" value="alpha/beta hydrolase"/>
    <property type="match status" value="1"/>
</dbReference>
<feature type="domain" description="AB hydrolase-1" evidence="1">
    <location>
        <begin position="57"/>
        <end position="280"/>
    </location>
</feature>
<dbReference type="PANTHER" id="PTHR43798">
    <property type="entry name" value="MONOACYLGLYCEROL LIPASE"/>
    <property type="match status" value="1"/>
</dbReference>
<accession>A0ABS2KXA2</accession>
<name>A0ABS2KXA2_9NOCA</name>
<dbReference type="Proteomes" id="UP000703038">
    <property type="component" value="Unassembled WGS sequence"/>
</dbReference>
<dbReference type="Pfam" id="PF12697">
    <property type="entry name" value="Abhydrolase_6"/>
    <property type="match status" value="1"/>
</dbReference>
<dbReference type="SUPFAM" id="SSF53474">
    <property type="entry name" value="alpha/beta-Hydrolases"/>
    <property type="match status" value="1"/>
</dbReference>
<dbReference type="InterPro" id="IPR000073">
    <property type="entry name" value="AB_hydrolase_1"/>
</dbReference>
<protein>
    <submittedName>
        <fullName evidence="2">Pimeloyl-ACP methyl ester carboxylesterase</fullName>
    </submittedName>
</protein>
<gene>
    <name evidence="2" type="ORF">JOE42_003298</name>
</gene>